<proteinExistence type="predicted"/>
<evidence type="ECO:0000313" key="1">
    <source>
        <dbReference type="EMBL" id="DBA51965.1"/>
    </source>
</evidence>
<sequence>MRIDYETNNLVGHGEDAAFEILKNITHLKYRTLKQFPLYDGIYRQVPIQWIISQTEFDTLSQPHKNGSIDIFIKLNQRKVCVRIQGKGHGEALKGLGKAQHDKVQKDILSKYCEVVDVNYNECKELFKDRITERSTKELVTSFLTARVGIPTA</sequence>
<organism evidence="1">
    <name type="scientific">Nitrosopumilaceae spindle-shaped virus</name>
    <dbReference type="NCBI Taxonomy" id="3065433"/>
    <lineage>
        <taxon>Viruses</taxon>
    </lineage>
</organism>
<reference evidence="1" key="1">
    <citation type="journal article" date="2024" name="Environ. Microbiol. Rep.">
        <title>Hiding in plain sight: The discovery of complete genomes of 11 hypothetical spindle-shaped viruses that putatively infect mesophilic ammonia-oxidizing archaea.</title>
        <authorList>
            <person name="Ni Y."/>
            <person name="Xu T."/>
            <person name="Yan S."/>
            <person name="Chen L."/>
            <person name="Wang Y."/>
        </authorList>
    </citation>
    <scope>NUCLEOTIDE SEQUENCE</scope>
    <source>
        <strain evidence="1">NTM1</strain>
    </source>
</reference>
<name>A0AAT9J7D0_9VIRU</name>
<accession>A0AAT9J7D0</accession>
<reference evidence="1" key="2">
    <citation type="submission" date="2024-03" db="EMBL/GenBank/DDBJ databases">
        <authorList>
            <person name="Ni Y."/>
            <person name="Xu T."/>
            <person name="Yan S."/>
            <person name="Chen L."/>
            <person name="Wang Y."/>
        </authorList>
    </citation>
    <scope>NUCLEOTIDE SEQUENCE</scope>
    <source>
        <strain evidence="1">NTM1</strain>
    </source>
</reference>
<dbReference type="EMBL" id="BK067788">
    <property type="protein sequence ID" value="DBA51965.1"/>
    <property type="molecule type" value="Genomic_DNA"/>
</dbReference>
<protein>
    <submittedName>
        <fullName evidence="1">ORF7</fullName>
    </submittedName>
</protein>